<organism evidence="3 4">
    <name type="scientific">Candidatus Providencia siddallii</name>
    <dbReference type="NCBI Taxonomy" id="1715285"/>
    <lineage>
        <taxon>Bacteria</taxon>
        <taxon>Pseudomonadati</taxon>
        <taxon>Pseudomonadota</taxon>
        <taxon>Gammaproteobacteria</taxon>
        <taxon>Enterobacterales</taxon>
        <taxon>Morganellaceae</taxon>
        <taxon>Providencia</taxon>
    </lineage>
</organism>
<reference evidence="3" key="1">
    <citation type="submission" date="2024-04" db="EMBL/GenBank/DDBJ databases">
        <authorList>
            <person name="Manzano-Marin A."/>
            <person name="Manzano-Marin A."/>
            <person name="Alejandro Manzano Marin A."/>
        </authorList>
    </citation>
    <scope>NUCLEOTIDE SEQUENCE [LARGE SCALE GENOMIC DNA]</scope>
    <source>
        <strain evidence="3">TABTEA</strain>
    </source>
</reference>
<dbReference type="InterPro" id="IPR020904">
    <property type="entry name" value="Sc_DH/Rdtase_CS"/>
</dbReference>
<keyword evidence="2 3" id="KW-0560">Oxidoreductase</keyword>
<dbReference type="Proteomes" id="UP001497533">
    <property type="component" value="Chromosome"/>
</dbReference>
<dbReference type="GO" id="GO:0016491">
    <property type="term" value="F:oxidoreductase activity"/>
    <property type="evidence" value="ECO:0007669"/>
    <property type="project" value="UniProtKB-KW"/>
</dbReference>
<evidence type="ECO:0000313" key="3">
    <source>
        <dbReference type="EMBL" id="CAL1329099.1"/>
    </source>
</evidence>
<dbReference type="EMBL" id="OZ034688">
    <property type="protein sequence ID" value="CAL1329099.1"/>
    <property type="molecule type" value="Genomic_DNA"/>
</dbReference>
<accession>A0ABP1CDK7</accession>
<comment type="similarity">
    <text evidence="1">Belongs to the short-chain dehydrogenases/reductases (SDR) family.</text>
</comment>
<dbReference type="SUPFAM" id="SSF51735">
    <property type="entry name" value="NAD(P)-binding Rossmann-fold domains"/>
    <property type="match status" value="1"/>
</dbReference>
<dbReference type="NCBIfam" id="NF006509">
    <property type="entry name" value="PRK08945.1"/>
    <property type="match status" value="1"/>
</dbReference>
<gene>
    <name evidence="3" type="primary">yciK</name>
    <name evidence="3" type="ORF">PRHACTZTBTEA_168</name>
</gene>
<dbReference type="Pfam" id="PF00106">
    <property type="entry name" value="adh_short"/>
    <property type="match status" value="1"/>
</dbReference>
<name>A0ABP1CDK7_9GAMM</name>
<evidence type="ECO:0000313" key="4">
    <source>
        <dbReference type="Proteomes" id="UP001497533"/>
    </source>
</evidence>
<keyword evidence="4" id="KW-1185">Reference proteome</keyword>
<dbReference type="PRINTS" id="PR00081">
    <property type="entry name" value="GDHRDH"/>
</dbReference>
<dbReference type="Gene3D" id="3.40.50.720">
    <property type="entry name" value="NAD(P)-binding Rossmann-like Domain"/>
    <property type="match status" value="1"/>
</dbReference>
<dbReference type="InterPro" id="IPR002347">
    <property type="entry name" value="SDR_fam"/>
</dbReference>
<sequence length="246" mass="27350">MFQYKPKQNILNKKIILITGSGDGIGREAAITFARFGASIILVGKTKKKLDAVSLEIKKLTTKESYVYTLDLLTATNEKYKNLAKNISKTYKYLDGVIHNAGILGTISSIKDQPINVWNKVIQVNLNGVFILTKVLLPLLMKAQNPSLVFTSSTAGKKCRAGWGAYAVSKFATEGLMKILSKEYKKTNLRINCINPGAVYTKMRKKAFPLENSSILKKPIDIMPIYIYLMSNDSLKKTGISFDAQK</sequence>
<dbReference type="RefSeq" id="WP_341765154.1">
    <property type="nucleotide sequence ID" value="NZ_OZ034688.1"/>
</dbReference>
<proteinExistence type="inferred from homology"/>
<protein>
    <submittedName>
        <fullName evidence="3">Uncharacterized oxidoreductase YciK</fullName>
        <ecNumber evidence="3">1.-.-.-</ecNumber>
    </submittedName>
</protein>
<dbReference type="PROSITE" id="PS00061">
    <property type="entry name" value="ADH_SHORT"/>
    <property type="match status" value="1"/>
</dbReference>
<dbReference type="EC" id="1.-.-.-" evidence="3"/>
<dbReference type="PANTHER" id="PTHR42901:SF1">
    <property type="entry name" value="ALCOHOL DEHYDROGENASE"/>
    <property type="match status" value="1"/>
</dbReference>
<dbReference type="PANTHER" id="PTHR42901">
    <property type="entry name" value="ALCOHOL DEHYDROGENASE"/>
    <property type="match status" value="1"/>
</dbReference>
<dbReference type="InterPro" id="IPR036291">
    <property type="entry name" value="NAD(P)-bd_dom_sf"/>
</dbReference>
<evidence type="ECO:0000256" key="2">
    <source>
        <dbReference type="ARBA" id="ARBA00023002"/>
    </source>
</evidence>
<evidence type="ECO:0000256" key="1">
    <source>
        <dbReference type="ARBA" id="ARBA00006484"/>
    </source>
</evidence>